<dbReference type="SMART" id="SM00320">
    <property type="entry name" value="WD40"/>
    <property type="match status" value="4"/>
</dbReference>
<dbReference type="EMBL" id="CP142726">
    <property type="protein sequence ID" value="WUR02307.1"/>
    <property type="molecule type" value="Genomic_DNA"/>
</dbReference>
<dbReference type="GeneID" id="90540109"/>
<dbReference type="InterPro" id="IPR015943">
    <property type="entry name" value="WD40/YVTN_repeat-like_dom_sf"/>
</dbReference>
<dbReference type="PANTHER" id="PTHR19924">
    <property type="entry name" value="UTP15 U3 SMALL NUCLEOLAR RNA-ASSOCIATED PROTEIN 15 FAMILY MEMBER"/>
    <property type="match status" value="1"/>
</dbReference>
<dbReference type="Pfam" id="PF09384">
    <property type="entry name" value="UTP15_C"/>
    <property type="match status" value="1"/>
</dbReference>
<evidence type="ECO:0000256" key="4">
    <source>
        <dbReference type="ARBA" id="ARBA00022737"/>
    </source>
</evidence>
<evidence type="ECO:0000256" key="1">
    <source>
        <dbReference type="ARBA" id="ARBA00004604"/>
    </source>
</evidence>
<dbReference type="InterPro" id="IPR036322">
    <property type="entry name" value="WD40_repeat_dom_sf"/>
</dbReference>
<evidence type="ECO:0000259" key="6">
    <source>
        <dbReference type="Pfam" id="PF09384"/>
    </source>
</evidence>
<protein>
    <submittedName>
        <fullName evidence="7">U3 small nucleolar RNA-associated protein 15 (UTP15)</fullName>
    </submittedName>
</protein>
<dbReference type="InterPro" id="IPR018983">
    <property type="entry name" value="U3_snoRNA-assocProt_15_C"/>
</dbReference>
<comment type="subcellular location">
    <subcellularLocation>
        <location evidence="1">Nucleus</location>
        <location evidence="1">Nucleolus</location>
    </subcellularLocation>
</comment>
<dbReference type="InterPro" id="IPR001680">
    <property type="entry name" value="WD40_rpt"/>
</dbReference>
<evidence type="ECO:0000313" key="8">
    <source>
        <dbReference type="Proteomes" id="UP001334084"/>
    </source>
</evidence>
<dbReference type="GO" id="GO:0045943">
    <property type="term" value="P:positive regulation of transcription by RNA polymerase I"/>
    <property type="evidence" value="ECO:0007669"/>
    <property type="project" value="TreeGrafter"/>
</dbReference>
<dbReference type="PANTHER" id="PTHR19924:SF26">
    <property type="entry name" value="U3 SMALL NUCLEOLAR RNA-ASSOCIATED PROTEIN 15 HOMOLOG"/>
    <property type="match status" value="1"/>
</dbReference>
<keyword evidence="8" id="KW-1185">Reference proteome</keyword>
<gene>
    <name evidence="7" type="ORF">VNE69_01245</name>
</gene>
<keyword evidence="5" id="KW-0539">Nucleus</keyword>
<organism evidence="7 8">
    <name type="scientific">Vairimorpha necatrix</name>
    <dbReference type="NCBI Taxonomy" id="6039"/>
    <lineage>
        <taxon>Eukaryota</taxon>
        <taxon>Fungi</taxon>
        <taxon>Fungi incertae sedis</taxon>
        <taxon>Microsporidia</taxon>
        <taxon>Nosematidae</taxon>
        <taxon>Vairimorpha</taxon>
    </lineage>
</organism>
<keyword evidence="4" id="KW-0677">Repeat</keyword>
<dbReference type="Gene3D" id="2.130.10.10">
    <property type="entry name" value="YVTN repeat-like/Quinoprotein amine dehydrogenase"/>
    <property type="match status" value="1"/>
</dbReference>
<evidence type="ECO:0000256" key="3">
    <source>
        <dbReference type="ARBA" id="ARBA00022574"/>
    </source>
</evidence>
<dbReference type="GO" id="GO:0006364">
    <property type="term" value="P:rRNA processing"/>
    <property type="evidence" value="ECO:0007669"/>
    <property type="project" value="UniProtKB-KW"/>
</dbReference>
<evidence type="ECO:0000256" key="5">
    <source>
        <dbReference type="ARBA" id="ARBA00023242"/>
    </source>
</evidence>
<dbReference type="SUPFAM" id="SSF50978">
    <property type="entry name" value="WD40 repeat-like"/>
    <property type="match status" value="1"/>
</dbReference>
<dbReference type="RefSeq" id="XP_065328452.1">
    <property type="nucleotide sequence ID" value="XM_065472380.1"/>
</dbReference>
<proteinExistence type="predicted"/>
<keyword evidence="3" id="KW-0853">WD repeat</keyword>
<dbReference type="AlphaFoldDB" id="A0AAX4J8K5"/>
<evidence type="ECO:0000256" key="2">
    <source>
        <dbReference type="ARBA" id="ARBA00022552"/>
    </source>
</evidence>
<dbReference type="Proteomes" id="UP001334084">
    <property type="component" value="Chromosome 1"/>
</dbReference>
<sequence>MFFRSSNYSIKDHTVDPFEIILETEKKISNLAINLENEIIYTQDNFIHKLNKTKKNKSQENISSLKIKNDLIITGDIKGNVKIFSKNILIRSYSEHTNKINALELYEDKILISASDDATIKFHDILESKSFKTFDWLEDRVKSLKICDKLLYIGLLNGMIYVINLETYEKIQEIETKKGINNLEIKNGEIFYTSHNKIYKLKNETNNEINLNLLGSHTKLITKMKILENRIFTISLDGFLKIWSLKGNLISKINFSSPILSFDNSEKIFYFGLETGQICQLGGNLKKEKKKILKNKNLKDYEEEINYKLLEQNINKNTQLEILMKKYEHKAALKYSLENKKFIEIFGVLYFLYQNRKLKNAIFNLEKEYLENLLDFISDNLQIPSLFEIFQEVLNLILSIYEEDFKDDEELFERLEYLSEVVDEECYFQERLIEIYSFLECYK</sequence>
<accession>A0AAX4J8K5</accession>
<reference evidence="7" key="1">
    <citation type="journal article" date="2024" name="BMC Genomics">
        <title>Functional annotation of a divergent genome using sequence and structure-based similarity.</title>
        <authorList>
            <person name="Svedberg D."/>
            <person name="Winiger R.R."/>
            <person name="Berg A."/>
            <person name="Sharma H."/>
            <person name="Tellgren-Roth C."/>
            <person name="Debrunner-Vossbrinck B.A."/>
            <person name="Vossbrinck C.R."/>
            <person name="Barandun J."/>
        </authorList>
    </citation>
    <scope>NUCLEOTIDE SEQUENCE</scope>
    <source>
        <strain evidence="7">Illinois isolate</strain>
    </source>
</reference>
<feature type="domain" description="U3 small nucleolar RNA-associated protein 15 C-terminal" evidence="6">
    <location>
        <begin position="311"/>
        <end position="440"/>
    </location>
</feature>
<name>A0AAX4J8K5_9MICR</name>
<keyword evidence="2" id="KW-0698">rRNA processing</keyword>
<dbReference type="KEGG" id="vnx:VNE69_01245"/>
<dbReference type="GO" id="GO:0005730">
    <property type="term" value="C:nucleolus"/>
    <property type="evidence" value="ECO:0007669"/>
    <property type="project" value="UniProtKB-SubCell"/>
</dbReference>
<evidence type="ECO:0000313" key="7">
    <source>
        <dbReference type="EMBL" id="WUR02307.1"/>
    </source>
</evidence>